<dbReference type="SUPFAM" id="SSF103473">
    <property type="entry name" value="MFS general substrate transporter"/>
    <property type="match status" value="1"/>
</dbReference>
<feature type="transmembrane region" description="Helical" evidence="6">
    <location>
        <begin position="113"/>
        <end position="139"/>
    </location>
</feature>
<feature type="transmembrane region" description="Helical" evidence="6">
    <location>
        <begin position="403"/>
        <end position="423"/>
    </location>
</feature>
<feature type="transmembrane region" description="Helical" evidence="6">
    <location>
        <begin position="179"/>
        <end position="203"/>
    </location>
</feature>
<dbReference type="PANTHER" id="PTHR23513">
    <property type="entry name" value="INTEGRAL MEMBRANE EFFLUX PROTEIN-RELATED"/>
    <property type="match status" value="1"/>
</dbReference>
<reference evidence="8" key="1">
    <citation type="journal article" date="2014" name="Int. J. Syst. Evol. Microbiol.">
        <title>Complete genome sequence of Corynebacterium casei LMG S-19264T (=DSM 44701T), isolated from a smear-ripened cheese.</title>
        <authorList>
            <consortium name="US DOE Joint Genome Institute (JGI-PGF)"/>
            <person name="Walter F."/>
            <person name="Albersmeier A."/>
            <person name="Kalinowski J."/>
            <person name="Ruckert C."/>
        </authorList>
    </citation>
    <scope>NUCLEOTIDE SEQUENCE</scope>
    <source>
        <strain evidence="8">CGMCC 1.15478</strain>
    </source>
</reference>
<protein>
    <submittedName>
        <fullName evidence="8">MFS-type transporter</fullName>
    </submittedName>
</protein>
<organism evidence="8 9">
    <name type="scientific">Hoyosella rhizosphaerae</name>
    <dbReference type="NCBI Taxonomy" id="1755582"/>
    <lineage>
        <taxon>Bacteria</taxon>
        <taxon>Bacillati</taxon>
        <taxon>Actinomycetota</taxon>
        <taxon>Actinomycetes</taxon>
        <taxon>Mycobacteriales</taxon>
        <taxon>Hoyosellaceae</taxon>
        <taxon>Hoyosella</taxon>
    </lineage>
</organism>
<dbReference type="GO" id="GO:0022857">
    <property type="term" value="F:transmembrane transporter activity"/>
    <property type="evidence" value="ECO:0007669"/>
    <property type="project" value="InterPro"/>
</dbReference>
<feature type="transmembrane region" description="Helical" evidence="6">
    <location>
        <begin position="375"/>
        <end position="397"/>
    </location>
</feature>
<proteinExistence type="predicted"/>
<keyword evidence="5 6" id="KW-0472">Membrane</keyword>
<keyword evidence="9" id="KW-1185">Reference proteome</keyword>
<feature type="transmembrane region" description="Helical" evidence="6">
    <location>
        <begin position="282"/>
        <end position="308"/>
    </location>
</feature>
<dbReference type="PROSITE" id="PS50850">
    <property type="entry name" value="MFS"/>
    <property type="match status" value="1"/>
</dbReference>
<evidence type="ECO:0000256" key="4">
    <source>
        <dbReference type="ARBA" id="ARBA00022989"/>
    </source>
</evidence>
<evidence type="ECO:0000256" key="1">
    <source>
        <dbReference type="ARBA" id="ARBA00004651"/>
    </source>
</evidence>
<evidence type="ECO:0000313" key="8">
    <source>
        <dbReference type="EMBL" id="GGC63990.1"/>
    </source>
</evidence>
<comment type="caution">
    <text evidence="8">The sequence shown here is derived from an EMBL/GenBank/DDBJ whole genome shotgun (WGS) entry which is preliminary data.</text>
</comment>
<dbReference type="InterPro" id="IPR020846">
    <property type="entry name" value="MFS_dom"/>
</dbReference>
<evidence type="ECO:0000256" key="3">
    <source>
        <dbReference type="ARBA" id="ARBA00022692"/>
    </source>
</evidence>
<sequence length="447" mass="46788">MKRRTREFSQAVRQSPGLIRLTVVRWTNQFGDGFFQAALGGAILFNPERQSDPLAIAVGFMVLLLPYSLVGPFLGTMLDRWDRKTVLVCASVIRAVLTIGAAVVLLNSIEGPALLLIALAAVGVSRFMLAGLSASLPNIVARNHLVPTNSILVTIGAGITGLGAALSIVVVTALGEGDFGSGIAATIAVAAPVATGLAAWGFVPHALGPRQALGRITKRSYRAEIRAVAGGLAAGSRAVWHSQGVTAALTGLAAHRMVFGLNTLIMVLVLRTADDSVRLPGGLAGFGLAIAVAAAGMFTAAALMPFVIPRIGRTPTVVCGVLIGLTTQLLLVRMLDHHALIIAAFFLGVAGQTIKLTGDAAMQMEIRDSERGRVFALQDMVFNALFVVAIGLGALVIPIDGRSLPLVLAGAAAYGVALLLIFLNSRRKLPPHRAIMRWLRQRIGYSG</sequence>
<feature type="transmembrane region" description="Helical" evidence="6">
    <location>
        <begin position="54"/>
        <end position="74"/>
    </location>
</feature>
<dbReference type="CDD" id="cd06173">
    <property type="entry name" value="MFS_MefA_like"/>
    <property type="match status" value="1"/>
</dbReference>
<gene>
    <name evidence="8" type="ORF">GCM10011410_15570</name>
</gene>
<comment type="subcellular location">
    <subcellularLocation>
        <location evidence="1">Cell membrane</location>
        <topology evidence="1">Multi-pass membrane protein</topology>
    </subcellularLocation>
</comment>
<accession>A0A916XCR6</accession>
<name>A0A916XCR6_9ACTN</name>
<dbReference type="EMBL" id="BMJH01000001">
    <property type="protein sequence ID" value="GGC63990.1"/>
    <property type="molecule type" value="Genomic_DNA"/>
</dbReference>
<dbReference type="Proteomes" id="UP000641514">
    <property type="component" value="Unassembled WGS sequence"/>
</dbReference>
<evidence type="ECO:0000256" key="2">
    <source>
        <dbReference type="ARBA" id="ARBA00022475"/>
    </source>
</evidence>
<evidence type="ECO:0000313" key="9">
    <source>
        <dbReference type="Proteomes" id="UP000641514"/>
    </source>
</evidence>
<evidence type="ECO:0000256" key="5">
    <source>
        <dbReference type="ARBA" id="ARBA00023136"/>
    </source>
</evidence>
<keyword evidence="4 6" id="KW-1133">Transmembrane helix</keyword>
<evidence type="ECO:0000256" key="6">
    <source>
        <dbReference type="SAM" id="Phobius"/>
    </source>
</evidence>
<dbReference type="AlphaFoldDB" id="A0A916XCR6"/>
<keyword evidence="2" id="KW-1003">Cell membrane</keyword>
<dbReference type="RefSeq" id="WP_229675820.1">
    <property type="nucleotide sequence ID" value="NZ_BMJH01000001.1"/>
</dbReference>
<dbReference type="PANTHER" id="PTHR23513:SF17">
    <property type="entry name" value="MEMBRANE PROTEIN"/>
    <property type="match status" value="1"/>
</dbReference>
<feature type="domain" description="Major facilitator superfamily (MFS) profile" evidence="7">
    <location>
        <begin position="248"/>
        <end position="447"/>
    </location>
</feature>
<feature type="transmembrane region" description="Helical" evidence="6">
    <location>
        <begin position="252"/>
        <end position="270"/>
    </location>
</feature>
<evidence type="ECO:0000259" key="7">
    <source>
        <dbReference type="PROSITE" id="PS50850"/>
    </source>
</evidence>
<feature type="transmembrane region" description="Helical" evidence="6">
    <location>
        <begin position="337"/>
        <end position="354"/>
    </location>
</feature>
<feature type="transmembrane region" description="Helical" evidence="6">
    <location>
        <begin position="86"/>
        <end position="107"/>
    </location>
</feature>
<dbReference type="InterPro" id="IPR036259">
    <property type="entry name" value="MFS_trans_sf"/>
</dbReference>
<dbReference type="GO" id="GO:0005886">
    <property type="term" value="C:plasma membrane"/>
    <property type="evidence" value="ECO:0007669"/>
    <property type="project" value="UniProtKB-SubCell"/>
</dbReference>
<reference evidence="8" key="2">
    <citation type="submission" date="2020-09" db="EMBL/GenBank/DDBJ databases">
        <authorList>
            <person name="Sun Q."/>
            <person name="Zhou Y."/>
        </authorList>
    </citation>
    <scope>NUCLEOTIDE SEQUENCE</scope>
    <source>
        <strain evidence="8">CGMCC 1.15478</strain>
    </source>
</reference>
<dbReference type="Gene3D" id="1.20.1250.20">
    <property type="entry name" value="MFS general substrate transporter like domains"/>
    <property type="match status" value="2"/>
</dbReference>
<keyword evidence="3 6" id="KW-0812">Transmembrane</keyword>
<feature type="transmembrane region" description="Helical" evidence="6">
    <location>
        <begin position="151"/>
        <end position="173"/>
    </location>
</feature>